<feature type="signal peptide" evidence="2">
    <location>
        <begin position="1"/>
        <end position="20"/>
    </location>
</feature>
<dbReference type="Proteomes" id="UP000011547">
    <property type="component" value="Chromosome"/>
</dbReference>
<dbReference type="RefSeq" id="WP_015396549.1">
    <property type="nucleotide sequence ID" value="NC_020294.1"/>
</dbReference>
<dbReference type="eggNOG" id="COG1729">
    <property type="taxonomic scope" value="Bacteria"/>
</dbReference>
<evidence type="ECO:0000313" key="3">
    <source>
        <dbReference type="EMBL" id="AGF47138.1"/>
    </source>
</evidence>
<dbReference type="EMBL" id="CP003803">
    <property type="protein sequence ID" value="AGF47138.1"/>
    <property type="molecule type" value="Genomic_DNA"/>
</dbReference>
<name>M1L308_9PROT</name>
<dbReference type="PATRIC" id="fig|1208919.3.peg.580"/>
<dbReference type="HOGENOM" id="CLU_1248751_0_0_4"/>
<proteinExistence type="predicted"/>
<dbReference type="STRING" id="1208919.CDSE_0011"/>
<keyword evidence="1" id="KW-0175">Coiled coil</keyword>
<dbReference type="InterPro" id="IPR019734">
    <property type="entry name" value="TPR_rpt"/>
</dbReference>
<sequence>MKLIHIISVILLMMSYNVFAKNNITQEQIENIKKINLELSNRITFLEEEVSKLLDKIDYISNDHKNWNINSNSTNNFLEKKNLDNLEQKYAEALGLFRNQKYNEAAEYFSMILEKSRNINFISNVNFYYGICKYKTDNFQESIEILSKFIENINTEKIPEALLIIADNQIAMNNRLEAIETLQSITKNYKHSEFAIKAKQKIRMLK</sequence>
<dbReference type="Gene3D" id="1.25.40.10">
    <property type="entry name" value="Tetratricopeptide repeat domain"/>
    <property type="match status" value="1"/>
</dbReference>
<keyword evidence="4" id="KW-1185">Reference proteome</keyword>
<feature type="coiled-coil region" evidence="1">
    <location>
        <begin position="29"/>
        <end position="56"/>
    </location>
</feature>
<dbReference type="SUPFAM" id="SSF48452">
    <property type="entry name" value="TPR-like"/>
    <property type="match status" value="1"/>
</dbReference>
<dbReference type="InterPro" id="IPR011990">
    <property type="entry name" value="TPR-like_helical_dom_sf"/>
</dbReference>
<evidence type="ECO:0000256" key="1">
    <source>
        <dbReference type="SAM" id="Coils"/>
    </source>
</evidence>
<protein>
    <recommendedName>
        <fullName evidence="5">Tetratricopeptide repeat protein</fullName>
    </recommendedName>
</protein>
<dbReference type="Pfam" id="PF13174">
    <property type="entry name" value="TPR_6"/>
    <property type="match status" value="1"/>
</dbReference>
<organism evidence="3 4">
    <name type="scientific">Candidatus Kinetoplastidibacterium desouzai TCC079E</name>
    <dbReference type="NCBI Taxonomy" id="1208919"/>
    <lineage>
        <taxon>Bacteria</taxon>
        <taxon>Pseudomonadati</taxon>
        <taxon>Pseudomonadota</taxon>
        <taxon>Betaproteobacteria</taxon>
        <taxon>Candidatus Kinetoplastidibacterium</taxon>
    </lineage>
</organism>
<accession>M1L308</accession>
<keyword evidence="2" id="KW-0732">Signal</keyword>
<dbReference type="OrthoDB" id="8521037at2"/>
<dbReference type="AlphaFoldDB" id="M1L308"/>
<dbReference type="KEGG" id="kde:CDSE_0011"/>
<evidence type="ECO:0000313" key="4">
    <source>
        <dbReference type="Proteomes" id="UP000011547"/>
    </source>
</evidence>
<reference evidence="3 4" key="1">
    <citation type="journal article" date="2013" name="Genome Biol. Evol.">
        <title>Genome evolution and phylogenomic analysis of candidatus kinetoplastibacterium, the betaproteobacterial endosymbionts of strigomonas and angomonas.</title>
        <authorList>
            <person name="Alves J.M."/>
            <person name="Serrano M.G."/>
            <person name="Maia da Silva F."/>
            <person name="Voegtly L.J."/>
            <person name="Matveyev A.V."/>
            <person name="Teixeira M.M."/>
            <person name="Camargo E.P."/>
            <person name="Buck G.A."/>
        </authorList>
    </citation>
    <scope>NUCLEOTIDE SEQUENCE [LARGE SCALE GENOMIC DNA]</scope>
    <source>
        <strain evidence="3 4">TCC079E</strain>
    </source>
</reference>
<evidence type="ECO:0008006" key="5">
    <source>
        <dbReference type="Google" id="ProtNLM"/>
    </source>
</evidence>
<gene>
    <name evidence="3" type="ORF">CDSE_0011</name>
</gene>
<evidence type="ECO:0000256" key="2">
    <source>
        <dbReference type="SAM" id="SignalP"/>
    </source>
</evidence>
<feature type="chain" id="PRO_5004015357" description="Tetratricopeptide repeat protein" evidence="2">
    <location>
        <begin position="21"/>
        <end position="206"/>
    </location>
</feature>